<accession>A0A3F3QHD1</accession>
<evidence type="ECO:0000313" key="1">
    <source>
        <dbReference type="EMBL" id="RDH38505.1"/>
    </source>
</evidence>
<evidence type="ECO:0000313" key="2">
    <source>
        <dbReference type="Proteomes" id="UP000253729"/>
    </source>
</evidence>
<protein>
    <submittedName>
        <fullName evidence="1">Uncharacterized protein</fullName>
    </submittedName>
</protein>
<dbReference type="EMBL" id="KZ852033">
    <property type="protein sequence ID" value="RDH38505.1"/>
    <property type="molecule type" value="Genomic_DNA"/>
</dbReference>
<dbReference type="GeneID" id="38132750"/>
<dbReference type="RefSeq" id="XP_026631527.1">
    <property type="nucleotide sequence ID" value="XM_026764394.1"/>
</dbReference>
<reference evidence="1 2" key="1">
    <citation type="submission" date="2018-07" db="EMBL/GenBank/DDBJ databases">
        <title>The genomes of Aspergillus section Nigri reveals drivers in fungal speciation.</title>
        <authorList>
            <consortium name="DOE Joint Genome Institute"/>
            <person name="Vesth T.C."/>
            <person name="Nybo J."/>
            <person name="Theobald S."/>
            <person name="Brandl J."/>
            <person name="Frisvad J.C."/>
            <person name="Nielsen K.F."/>
            <person name="Lyhne E.K."/>
            <person name="Kogle M.E."/>
            <person name="Kuo A."/>
            <person name="Riley R."/>
            <person name="Clum A."/>
            <person name="Nolan M."/>
            <person name="Lipzen A."/>
            <person name="Salamov A."/>
            <person name="Henrissat B."/>
            <person name="Wiebenga A."/>
            <person name="De vries R.P."/>
            <person name="Grigoriev I.V."/>
            <person name="Mortensen U.H."/>
            <person name="Andersen M.R."/>
            <person name="Baker S.E."/>
        </authorList>
    </citation>
    <scope>NUCLEOTIDE SEQUENCE [LARGE SCALE GENOMIC DNA]</scope>
    <source>
        <strain evidence="1 2">CBS 139.54b</strain>
    </source>
</reference>
<keyword evidence="2" id="KW-1185">Reference proteome</keyword>
<name>A0A3F3QHD1_9EURO</name>
<dbReference type="Proteomes" id="UP000253729">
    <property type="component" value="Unassembled WGS sequence"/>
</dbReference>
<gene>
    <name evidence="1" type="ORF">BDQ94DRAFT_134008</name>
</gene>
<sequence length="50" mass="5768">MSIRYWGQWCQPVPGDSANLPCPRMGKLCNFETLDSKLARICYDSLSHYD</sequence>
<proteinExistence type="predicted"/>
<dbReference type="AlphaFoldDB" id="A0A3F3QHD1"/>
<feature type="non-terminal residue" evidence="1">
    <location>
        <position position="50"/>
    </location>
</feature>
<organism evidence="1 2">
    <name type="scientific">Aspergillus welwitschiae</name>
    <dbReference type="NCBI Taxonomy" id="1341132"/>
    <lineage>
        <taxon>Eukaryota</taxon>
        <taxon>Fungi</taxon>
        <taxon>Dikarya</taxon>
        <taxon>Ascomycota</taxon>
        <taxon>Pezizomycotina</taxon>
        <taxon>Eurotiomycetes</taxon>
        <taxon>Eurotiomycetidae</taxon>
        <taxon>Eurotiales</taxon>
        <taxon>Aspergillaceae</taxon>
        <taxon>Aspergillus</taxon>
        <taxon>Aspergillus subgen. Circumdati</taxon>
    </lineage>
</organism>